<proteinExistence type="predicted"/>
<feature type="signal peptide" evidence="1">
    <location>
        <begin position="1"/>
        <end position="18"/>
    </location>
</feature>
<feature type="chain" id="PRO_5020265803" evidence="1">
    <location>
        <begin position="19"/>
        <end position="68"/>
    </location>
</feature>
<protein>
    <submittedName>
        <fullName evidence="2">Circumsporozoite protein</fullName>
    </submittedName>
</protein>
<accession>A0A4Q1KGF9</accession>
<evidence type="ECO:0000313" key="2">
    <source>
        <dbReference type="EMBL" id="RXR28783.1"/>
    </source>
</evidence>
<dbReference type="EMBL" id="SBKP01000007">
    <property type="protein sequence ID" value="RXR28783.1"/>
    <property type="molecule type" value="Genomic_DNA"/>
</dbReference>
<evidence type="ECO:0000256" key="1">
    <source>
        <dbReference type="SAM" id="SignalP"/>
    </source>
</evidence>
<reference evidence="3" key="1">
    <citation type="submission" date="2019-01" db="EMBL/GenBank/DDBJ databases">
        <title>Cytophagaceae bacterium strain CAR-16.</title>
        <authorList>
            <person name="Chen W.-M."/>
        </authorList>
    </citation>
    <scope>NUCLEOTIDE SEQUENCE [LARGE SCALE GENOMIC DNA]</scope>
    <source>
        <strain evidence="3">CHR27</strain>
    </source>
</reference>
<dbReference type="PROSITE" id="PS51257">
    <property type="entry name" value="PROKAR_LIPOPROTEIN"/>
    <property type="match status" value="1"/>
</dbReference>
<comment type="caution">
    <text evidence="2">The sequence shown here is derived from an EMBL/GenBank/DDBJ whole genome shotgun (WGS) entry which is preliminary data.</text>
</comment>
<dbReference type="AlphaFoldDB" id="A0A4Q1KGF9"/>
<organism evidence="2 3">
    <name type="scientific">Sphingobium fluviale</name>
    <dbReference type="NCBI Taxonomy" id="2506423"/>
    <lineage>
        <taxon>Bacteria</taxon>
        <taxon>Pseudomonadati</taxon>
        <taxon>Pseudomonadota</taxon>
        <taxon>Alphaproteobacteria</taxon>
        <taxon>Sphingomonadales</taxon>
        <taxon>Sphingomonadaceae</taxon>
        <taxon>Sphingobium</taxon>
    </lineage>
</organism>
<dbReference type="Proteomes" id="UP000290958">
    <property type="component" value="Unassembled WGS sequence"/>
</dbReference>
<sequence length="68" mass="6785">MKKTIALSLVIAASMGLAACSKSEEGNAMNNAAENVTNAAENTMNAAMNAGENVANAVNATENAANAQ</sequence>
<evidence type="ECO:0000313" key="3">
    <source>
        <dbReference type="Proteomes" id="UP000290958"/>
    </source>
</evidence>
<keyword evidence="3" id="KW-1185">Reference proteome</keyword>
<gene>
    <name evidence="2" type="ORF">EQG66_08690</name>
</gene>
<dbReference type="RefSeq" id="WP_129404201.1">
    <property type="nucleotide sequence ID" value="NZ_SBKP01000007.1"/>
</dbReference>
<name>A0A4Q1KGF9_9SPHN</name>
<keyword evidence="1" id="KW-0732">Signal</keyword>